<dbReference type="InterPro" id="IPR002347">
    <property type="entry name" value="SDR_fam"/>
</dbReference>
<keyword evidence="4" id="KW-1185">Reference proteome</keyword>
<dbReference type="AlphaFoldDB" id="A0A132MGP2"/>
<sequence>MRLKEKKALVTASSSGIGQAIARTLAEEGADVFLSGIEKDLLPQTAEAIARATGRSVAFALADFTSPASIDALAEQALQTFGRIDILVYNTGGPRPGTFLELSEADWEKAYRLVLDAAIRLTRRVLPGMIERRFGRLIYMTSSSVIRPLPELHLSNVMRAGVKALAESLAVEMAPYGITTHVVAPAHIDTARSRAIAEARAKARGLSVEAVLEHDLRGIPAGRFGRPEDVARLVAFLASEESAFMTGGTHVVDGGFTLVTPLHLLG</sequence>
<keyword evidence="2" id="KW-0560">Oxidoreductase</keyword>
<dbReference type="FunFam" id="3.40.50.720:FF:000084">
    <property type="entry name" value="Short-chain dehydrogenase reductase"/>
    <property type="match status" value="1"/>
</dbReference>
<dbReference type="STRING" id="1484.SA87_05390"/>
<dbReference type="GO" id="GO:0016491">
    <property type="term" value="F:oxidoreductase activity"/>
    <property type="evidence" value="ECO:0007669"/>
    <property type="project" value="UniProtKB-KW"/>
</dbReference>
<protein>
    <recommendedName>
        <fullName evidence="5">3-oxoacyl-[acyl-carrier protein] reductase</fullName>
    </recommendedName>
</protein>
<dbReference type="PANTHER" id="PTHR42879">
    <property type="entry name" value="3-OXOACYL-(ACYL-CARRIER-PROTEIN) REDUCTASE"/>
    <property type="match status" value="1"/>
</dbReference>
<dbReference type="CDD" id="cd05344">
    <property type="entry name" value="BKR_like_SDR_like"/>
    <property type="match status" value="1"/>
</dbReference>
<dbReference type="SUPFAM" id="SSF51735">
    <property type="entry name" value="NAD(P)-binding Rossmann-fold domains"/>
    <property type="match status" value="1"/>
</dbReference>
<dbReference type="EMBL" id="JXBB01000003">
    <property type="protein sequence ID" value="OAR05204.1"/>
    <property type="molecule type" value="Genomic_DNA"/>
</dbReference>
<dbReference type="OrthoDB" id="9803333at2"/>
<evidence type="ECO:0000313" key="4">
    <source>
        <dbReference type="Proteomes" id="UP000243024"/>
    </source>
</evidence>
<evidence type="ECO:0008006" key="5">
    <source>
        <dbReference type="Google" id="ProtNLM"/>
    </source>
</evidence>
<dbReference type="RefSeq" id="WP_066198432.1">
    <property type="nucleotide sequence ID" value="NZ_CBCSAS010000022.1"/>
</dbReference>
<reference evidence="3 4" key="1">
    <citation type="submission" date="2015-09" db="EMBL/GenBank/DDBJ databases">
        <title>Draft genome sequence of Hydrogenibacillus schlegelii DSM 2000.</title>
        <authorList>
            <person name="Hemp J."/>
        </authorList>
    </citation>
    <scope>NUCLEOTIDE SEQUENCE [LARGE SCALE GENOMIC DNA]</scope>
    <source>
        <strain evidence="3 4">MA 48</strain>
    </source>
</reference>
<dbReference type="Proteomes" id="UP000243024">
    <property type="component" value="Unassembled WGS sequence"/>
</dbReference>
<evidence type="ECO:0000313" key="3">
    <source>
        <dbReference type="EMBL" id="OAR05204.1"/>
    </source>
</evidence>
<comment type="similarity">
    <text evidence="1">Belongs to the short-chain dehydrogenases/reductases (SDR) family.</text>
</comment>
<dbReference type="PRINTS" id="PR00081">
    <property type="entry name" value="GDHRDH"/>
</dbReference>
<dbReference type="PANTHER" id="PTHR42879:SF6">
    <property type="entry name" value="NADPH-DEPENDENT REDUCTASE BACG"/>
    <property type="match status" value="1"/>
</dbReference>
<comment type="caution">
    <text evidence="3">The sequence shown here is derived from an EMBL/GenBank/DDBJ whole genome shotgun (WGS) entry which is preliminary data.</text>
</comment>
<dbReference type="Gene3D" id="3.40.50.720">
    <property type="entry name" value="NAD(P)-binding Rossmann-like Domain"/>
    <property type="match status" value="1"/>
</dbReference>
<evidence type="ECO:0000256" key="2">
    <source>
        <dbReference type="ARBA" id="ARBA00023002"/>
    </source>
</evidence>
<dbReference type="InterPro" id="IPR050259">
    <property type="entry name" value="SDR"/>
</dbReference>
<accession>A0A132MGP2</accession>
<dbReference type="Pfam" id="PF13561">
    <property type="entry name" value="adh_short_C2"/>
    <property type="match status" value="1"/>
</dbReference>
<dbReference type="GO" id="GO:0008206">
    <property type="term" value="P:bile acid metabolic process"/>
    <property type="evidence" value="ECO:0007669"/>
    <property type="project" value="UniProtKB-ARBA"/>
</dbReference>
<dbReference type="InterPro" id="IPR036291">
    <property type="entry name" value="NAD(P)-bd_dom_sf"/>
</dbReference>
<proteinExistence type="inferred from homology"/>
<evidence type="ECO:0000256" key="1">
    <source>
        <dbReference type="ARBA" id="ARBA00006484"/>
    </source>
</evidence>
<gene>
    <name evidence="3" type="ORF">SA87_05390</name>
</gene>
<name>A0A132MGP2_HYDSH</name>
<organism evidence="3 4">
    <name type="scientific">Hydrogenibacillus schlegelii</name>
    <name type="common">Bacillus schlegelii</name>
    <dbReference type="NCBI Taxonomy" id="1484"/>
    <lineage>
        <taxon>Bacteria</taxon>
        <taxon>Bacillati</taxon>
        <taxon>Bacillota</taxon>
        <taxon>Bacilli</taxon>
        <taxon>Bacillales</taxon>
        <taxon>Bacillales Family X. Incertae Sedis</taxon>
        <taxon>Hydrogenibacillus</taxon>
    </lineage>
</organism>